<dbReference type="Proteomes" id="UP000250434">
    <property type="component" value="Chromosome"/>
</dbReference>
<sequence length="432" mass="48818">MFDRIYDLADKLDQGSTTDLDDRARACRAAKDEVHTAKTALDALRTELDEAWQGNAGEAALADLDDFRRNRERQADDLGHSAVSFEVVRDALEKAQRDARSKREEAKALQAELEKAWQDAEDNPLKLPGAWAKQAKTKVQEALLLLDMERIVRTYDMVLNNEGATIRGMKGHIDEDAGAVLRAERDKDAGVLGELAHILSVLKKNPNLGKSLLMDKLMENPELAKEIYRYFGFKYSENGDFYTTGETSLQSYFGWHDLYDEAGPALGMRLHETSHPNIEFRDPETGKQYRLEAWKGSYGHGGSFGGEVALYAKDADPKGPDNIPGYHSAVTGDDQIRVTQQIYDKSHPDRVYMTNDGQGSHDPDKRHYWNLAIQTDPNVDREQLGQRATIHVEHRPAMRDEMFKAMQRYAEADPTFKPVLNPDGSISYTWEK</sequence>
<dbReference type="KEGG" id="aab:A4R43_07850"/>
<accession>A0A344L327</accession>
<dbReference type="OrthoDB" id="3594332at2"/>
<feature type="coiled-coil region" evidence="1">
    <location>
        <begin position="85"/>
        <end position="123"/>
    </location>
</feature>
<name>A0A344L327_9PSEU</name>
<dbReference type="AlphaFoldDB" id="A0A344L327"/>
<evidence type="ECO:0000256" key="1">
    <source>
        <dbReference type="SAM" id="Coils"/>
    </source>
</evidence>
<evidence type="ECO:0000313" key="4">
    <source>
        <dbReference type="Proteomes" id="UP000250434"/>
    </source>
</evidence>
<dbReference type="InterPro" id="IPR029322">
    <property type="entry name" value="DUF4474"/>
</dbReference>
<protein>
    <recommendedName>
        <fullName evidence="2">DUF4474 domain-containing protein</fullName>
    </recommendedName>
</protein>
<dbReference type="Pfam" id="PF14751">
    <property type="entry name" value="DUF4474"/>
    <property type="match status" value="1"/>
</dbReference>
<dbReference type="RefSeq" id="WP_113691722.1">
    <property type="nucleotide sequence ID" value="NZ_CP015163.1"/>
</dbReference>
<evidence type="ECO:0000259" key="2">
    <source>
        <dbReference type="Pfam" id="PF14751"/>
    </source>
</evidence>
<organism evidence="3 4">
    <name type="scientific">Amycolatopsis albispora</name>
    <dbReference type="NCBI Taxonomy" id="1804986"/>
    <lineage>
        <taxon>Bacteria</taxon>
        <taxon>Bacillati</taxon>
        <taxon>Actinomycetota</taxon>
        <taxon>Actinomycetes</taxon>
        <taxon>Pseudonocardiales</taxon>
        <taxon>Pseudonocardiaceae</taxon>
        <taxon>Amycolatopsis</taxon>
    </lineage>
</organism>
<proteinExistence type="predicted"/>
<keyword evidence="4" id="KW-1185">Reference proteome</keyword>
<keyword evidence="1" id="KW-0175">Coiled coil</keyword>
<evidence type="ECO:0000313" key="3">
    <source>
        <dbReference type="EMBL" id="AXB42451.1"/>
    </source>
</evidence>
<dbReference type="EMBL" id="CP015163">
    <property type="protein sequence ID" value="AXB42451.1"/>
    <property type="molecule type" value="Genomic_DNA"/>
</dbReference>
<gene>
    <name evidence="3" type="ORF">A4R43_07850</name>
</gene>
<feature type="domain" description="DUF4474" evidence="2">
    <location>
        <begin position="227"/>
        <end position="339"/>
    </location>
</feature>
<reference evidence="3 4" key="1">
    <citation type="submission" date="2016-04" db="EMBL/GenBank/DDBJ databases">
        <title>Complete genome sequence and analysis of deep-sea sediment isolate, Amycolatopsis sp. WP1.</title>
        <authorList>
            <person name="Wang H."/>
            <person name="Chen S."/>
            <person name="Wu Q."/>
        </authorList>
    </citation>
    <scope>NUCLEOTIDE SEQUENCE [LARGE SCALE GENOMIC DNA]</scope>
    <source>
        <strain evidence="3 4">WP1</strain>
    </source>
</reference>